<accession>A0A6M4AZ40</accession>
<reference evidence="1 2" key="1">
    <citation type="submission" date="2020-01" db="EMBL/GenBank/DDBJ databases">
        <title>Sphingomonas sp. strain CSW-10.</title>
        <authorList>
            <person name="Chen W.-M."/>
        </authorList>
    </citation>
    <scope>NUCLEOTIDE SEQUENCE [LARGE SCALE GENOMIC DNA]</scope>
    <source>
        <strain evidence="1 2">CSW-10</strain>
    </source>
</reference>
<dbReference type="Proteomes" id="UP000503018">
    <property type="component" value="Chromosome"/>
</dbReference>
<dbReference type="PIRSF" id="PIRSF008502">
    <property type="entry name" value="UCP008502"/>
    <property type="match status" value="1"/>
</dbReference>
<gene>
    <name evidence="1" type="ORF">GV829_07195</name>
</gene>
<dbReference type="KEGG" id="slan:GV829_07195"/>
<organism evidence="1 2">
    <name type="scientific">Sphingomonas lacunae</name>
    <dbReference type="NCBI Taxonomy" id="2698828"/>
    <lineage>
        <taxon>Bacteria</taxon>
        <taxon>Pseudomonadati</taxon>
        <taxon>Pseudomonadota</taxon>
        <taxon>Alphaproteobacteria</taxon>
        <taxon>Sphingomonadales</taxon>
        <taxon>Sphingomonadaceae</taxon>
        <taxon>Sphingomonas</taxon>
    </lineage>
</organism>
<sequence length="170" mass="18085">MTSYVALLRAVNVGGTGKLAMADLKSLCEAAGFTNVRTYIASGNVVFRSGGTEDQVRLDLAARLHVHAGHEIRVLVREAADMAAVVKRNPFQEMPPNQVVALFVDRPLPADPLAGVTGLGTERVSLGQREIFVAYPDGMARSRLRIPAETEGTARNMNTIAKLAGMAGAI</sequence>
<dbReference type="InterPro" id="IPR012545">
    <property type="entry name" value="DUF1697"/>
</dbReference>
<dbReference type="EMBL" id="CP053015">
    <property type="protein sequence ID" value="QJQ33630.1"/>
    <property type="molecule type" value="Genomic_DNA"/>
</dbReference>
<proteinExistence type="predicted"/>
<protein>
    <submittedName>
        <fullName evidence="1">DUF1697 domain-containing protein</fullName>
    </submittedName>
</protein>
<keyword evidence="2" id="KW-1185">Reference proteome</keyword>
<dbReference type="AlphaFoldDB" id="A0A6M4AZ40"/>
<dbReference type="Gene3D" id="3.30.70.1280">
    <property type="entry name" value="SP0830-like domains"/>
    <property type="match status" value="1"/>
</dbReference>
<evidence type="ECO:0000313" key="1">
    <source>
        <dbReference type="EMBL" id="QJQ33630.1"/>
    </source>
</evidence>
<dbReference type="PANTHER" id="PTHR36439:SF1">
    <property type="entry name" value="DUF1697 DOMAIN-CONTAINING PROTEIN"/>
    <property type="match status" value="1"/>
</dbReference>
<dbReference type="PANTHER" id="PTHR36439">
    <property type="entry name" value="BLL4334 PROTEIN"/>
    <property type="match status" value="1"/>
</dbReference>
<dbReference type="SUPFAM" id="SSF160379">
    <property type="entry name" value="SP0830-like"/>
    <property type="match status" value="1"/>
</dbReference>
<name>A0A6M4AZ40_9SPHN</name>
<evidence type="ECO:0000313" key="2">
    <source>
        <dbReference type="Proteomes" id="UP000503018"/>
    </source>
</evidence>
<dbReference type="Pfam" id="PF08002">
    <property type="entry name" value="DUF1697"/>
    <property type="match status" value="1"/>
</dbReference>